<proteinExistence type="predicted"/>
<reference evidence="1 2" key="1">
    <citation type="submission" date="2019-08" db="EMBL/GenBank/DDBJ databases">
        <title>In-depth cultivation of the pig gut microbiome towards novel bacterial diversity and tailored functional studies.</title>
        <authorList>
            <person name="Wylensek D."/>
            <person name="Hitch T.C.A."/>
            <person name="Clavel T."/>
        </authorList>
    </citation>
    <scope>NUCLEOTIDE SEQUENCE [LARGE SCALE GENOMIC DNA]</scope>
    <source>
        <strain evidence="1 2">WCA-380-WT-3A</strain>
    </source>
</reference>
<comment type="caution">
    <text evidence="1">The sequence shown here is derived from an EMBL/GenBank/DDBJ whole genome shotgun (WGS) entry which is preliminary data.</text>
</comment>
<dbReference type="InterPro" id="IPR032344">
    <property type="entry name" value="DUF4862"/>
</dbReference>
<accession>A0A7K0J8E5</accession>
<evidence type="ECO:0000313" key="2">
    <source>
        <dbReference type="Proteomes" id="UP000466104"/>
    </source>
</evidence>
<dbReference type="Gene3D" id="3.20.20.150">
    <property type="entry name" value="Divalent-metal-dependent TIM barrel enzymes"/>
    <property type="match status" value="1"/>
</dbReference>
<gene>
    <name evidence="1" type="ORF">FYJ43_09400</name>
</gene>
<dbReference type="SUPFAM" id="SSF51658">
    <property type="entry name" value="Xylose isomerase-like"/>
    <property type="match status" value="1"/>
</dbReference>
<keyword evidence="2" id="KW-1185">Reference proteome</keyword>
<dbReference type="RefSeq" id="WP_154564086.1">
    <property type="nucleotide sequence ID" value="NZ_VUMG01000003.1"/>
</dbReference>
<sequence>MTVPTIVGAYAAMPQTIADREDFYQRLGETGWVDGIEIPYRDGLDADPRWLAGQLRDRFAQCVVTAIPGTMGRLADDPNFGLASPDEEGRQRAMDWVTGLVSDVQSLHEMVGHRVVRFVEIHSAPSNHAEPTALKASLAELSGLFAGAGLTPVIEHCDAAGGVGPGEKEFLSLDDEITAASDSGVHLAINWGRSVVESHDPDLPARQAARLAGAGLLGAVMVSGAGPQATQYGPAWGDAHLPLRDDEPTSLLTTDRVRSFMDAAQGLQAYQGIKIQTPADATVEQRLTMITSIRDAMTSA</sequence>
<dbReference type="InterPro" id="IPR036237">
    <property type="entry name" value="Xyl_isomerase-like_sf"/>
</dbReference>
<protein>
    <submittedName>
        <fullName evidence="1">DUF4862 family protein</fullName>
    </submittedName>
</protein>
<organism evidence="1 2">
    <name type="scientific">Cutibacterium porci</name>
    <dbReference type="NCBI Taxonomy" id="2605781"/>
    <lineage>
        <taxon>Bacteria</taxon>
        <taxon>Bacillati</taxon>
        <taxon>Actinomycetota</taxon>
        <taxon>Actinomycetes</taxon>
        <taxon>Propionibacteriales</taxon>
        <taxon>Propionibacteriaceae</taxon>
        <taxon>Cutibacterium</taxon>
    </lineage>
</organism>
<dbReference type="Proteomes" id="UP000466104">
    <property type="component" value="Unassembled WGS sequence"/>
</dbReference>
<dbReference type="Pfam" id="PF16154">
    <property type="entry name" value="DUF4862"/>
    <property type="match status" value="1"/>
</dbReference>
<dbReference type="AlphaFoldDB" id="A0A7K0J8E5"/>
<dbReference type="EMBL" id="VUMG01000003">
    <property type="protein sequence ID" value="MSS46232.1"/>
    <property type="molecule type" value="Genomic_DNA"/>
</dbReference>
<evidence type="ECO:0000313" key="1">
    <source>
        <dbReference type="EMBL" id="MSS46232.1"/>
    </source>
</evidence>
<name>A0A7K0J8E5_9ACTN</name>